<feature type="compositionally biased region" description="Basic residues" evidence="1">
    <location>
        <begin position="12"/>
        <end position="24"/>
    </location>
</feature>
<name>A0A6J4LX23_9ACTN</name>
<accession>A0A6J4LX23</accession>
<feature type="region of interest" description="Disordered" evidence="1">
    <location>
        <begin position="1"/>
        <end position="62"/>
    </location>
</feature>
<keyword evidence="2" id="KW-0689">Ribosomal protein</keyword>
<sequence length="62" mass="6610">CPQSSSWSARAARTRCRRTRRPPSRVRPSGAGSAHASTPPPRRSRTPRSARSPACGSPAASR</sequence>
<feature type="non-terminal residue" evidence="2">
    <location>
        <position position="62"/>
    </location>
</feature>
<feature type="non-terminal residue" evidence="2">
    <location>
        <position position="1"/>
    </location>
</feature>
<organism evidence="2">
    <name type="scientific">uncultured Nocardioidaceae bacterium</name>
    <dbReference type="NCBI Taxonomy" id="253824"/>
    <lineage>
        <taxon>Bacteria</taxon>
        <taxon>Bacillati</taxon>
        <taxon>Actinomycetota</taxon>
        <taxon>Actinomycetes</taxon>
        <taxon>Propionibacteriales</taxon>
        <taxon>Nocardioidaceae</taxon>
        <taxon>environmental samples</taxon>
    </lineage>
</organism>
<feature type="compositionally biased region" description="Low complexity" evidence="1">
    <location>
        <begin position="1"/>
        <end position="11"/>
    </location>
</feature>
<evidence type="ECO:0000313" key="2">
    <source>
        <dbReference type="EMBL" id="CAA9343710.1"/>
    </source>
</evidence>
<feature type="compositionally biased region" description="Low complexity" evidence="1">
    <location>
        <begin position="26"/>
        <end position="37"/>
    </location>
</feature>
<protein>
    <submittedName>
        <fullName evidence="2">SSU ribosomal protein S12p (S23e)</fullName>
    </submittedName>
</protein>
<dbReference type="EMBL" id="CADCUH010000096">
    <property type="protein sequence ID" value="CAA9343710.1"/>
    <property type="molecule type" value="Genomic_DNA"/>
</dbReference>
<evidence type="ECO:0000256" key="1">
    <source>
        <dbReference type="SAM" id="MobiDB-lite"/>
    </source>
</evidence>
<reference evidence="2" key="1">
    <citation type="submission" date="2020-02" db="EMBL/GenBank/DDBJ databases">
        <authorList>
            <person name="Meier V. D."/>
        </authorList>
    </citation>
    <scope>NUCLEOTIDE SEQUENCE</scope>
    <source>
        <strain evidence="2">AVDCRST_MAG36</strain>
    </source>
</reference>
<dbReference type="GO" id="GO:0005840">
    <property type="term" value="C:ribosome"/>
    <property type="evidence" value="ECO:0007669"/>
    <property type="project" value="UniProtKB-KW"/>
</dbReference>
<keyword evidence="2" id="KW-0687">Ribonucleoprotein</keyword>
<proteinExistence type="predicted"/>
<gene>
    <name evidence="2" type="ORF">AVDCRST_MAG36-1535</name>
</gene>
<dbReference type="AlphaFoldDB" id="A0A6J4LX23"/>